<dbReference type="AlphaFoldDB" id="X0UW47"/>
<evidence type="ECO:0000256" key="1">
    <source>
        <dbReference type="SAM" id="Phobius"/>
    </source>
</evidence>
<proteinExistence type="predicted"/>
<feature type="domain" description="Neurotransmitter-gated ion-channel transmembrane" evidence="2">
    <location>
        <begin position="79"/>
        <end position="166"/>
    </location>
</feature>
<dbReference type="InterPro" id="IPR038050">
    <property type="entry name" value="Neuro_actylchol_rec"/>
</dbReference>
<dbReference type="GO" id="GO:0005216">
    <property type="term" value="F:monoatomic ion channel activity"/>
    <property type="evidence" value="ECO:0007669"/>
    <property type="project" value="InterPro"/>
</dbReference>
<dbReference type="GO" id="GO:0016020">
    <property type="term" value="C:membrane"/>
    <property type="evidence" value="ECO:0007669"/>
    <property type="project" value="InterPro"/>
</dbReference>
<keyword evidence="1" id="KW-0812">Transmembrane</keyword>
<organism evidence="3">
    <name type="scientific">marine sediment metagenome</name>
    <dbReference type="NCBI Taxonomy" id="412755"/>
    <lineage>
        <taxon>unclassified sequences</taxon>
        <taxon>metagenomes</taxon>
        <taxon>ecological metagenomes</taxon>
    </lineage>
</organism>
<dbReference type="PANTHER" id="PTHR18945">
    <property type="entry name" value="NEUROTRANSMITTER GATED ION CHANNEL"/>
    <property type="match status" value="1"/>
</dbReference>
<feature type="transmembrane region" description="Helical" evidence="1">
    <location>
        <begin position="177"/>
        <end position="192"/>
    </location>
</feature>
<dbReference type="GO" id="GO:0004888">
    <property type="term" value="F:transmembrane signaling receptor activity"/>
    <property type="evidence" value="ECO:0007669"/>
    <property type="project" value="InterPro"/>
</dbReference>
<dbReference type="Gene3D" id="1.20.58.390">
    <property type="entry name" value="Neurotransmitter-gated ion-channel transmembrane domain"/>
    <property type="match status" value="1"/>
</dbReference>
<reference evidence="3" key="1">
    <citation type="journal article" date="2014" name="Front. Microbiol.">
        <title>High frequency of phylogenetically diverse reductive dehalogenase-homologous genes in deep subseafloor sedimentary metagenomes.</title>
        <authorList>
            <person name="Kawai M."/>
            <person name="Futagami T."/>
            <person name="Toyoda A."/>
            <person name="Takaki Y."/>
            <person name="Nishi S."/>
            <person name="Hori S."/>
            <person name="Arai W."/>
            <person name="Tsubouchi T."/>
            <person name="Morono Y."/>
            <person name="Uchiyama I."/>
            <person name="Ito T."/>
            <person name="Fujiyama A."/>
            <person name="Inagaki F."/>
            <person name="Takami H."/>
        </authorList>
    </citation>
    <scope>NUCLEOTIDE SEQUENCE</scope>
    <source>
        <strain evidence="3">Expedition CK06-06</strain>
    </source>
</reference>
<dbReference type="InterPro" id="IPR006201">
    <property type="entry name" value="Neur_channel"/>
</dbReference>
<dbReference type="InterPro" id="IPR036719">
    <property type="entry name" value="Neuro-gated_channel_TM_sf"/>
</dbReference>
<dbReference type="PRINTS" id="PR00253">
    <property type="entry name" value="GABAARECEPTR"/>
</dbReference>
<dbReference type="Pfam" id="PF02932">
    <property type="entry name" value="Neur_chan_memb"/>
    <property type="match status" value="1"/>
</dbReference>
<gene>
    <name evidence="3" type="ORF">S01H1_44771</name>
</gene>
<name>X0UW47_9ZZZZ</name>
<comment type="caution">
    <text evidence="3">The sequence shown here is derived from an EMBL/GenBank/DDBJ whole genome shotgun (WGS) entry which is preliminary data.</text>
</comment>
<dbReference type="CDD" id="cd19050">
    <property type="entry name" value="LGIC_TM_bact"/>
    <property type="match status" value="1"/>
</dbReference>
<feature type="transmembrane region" description="Helical" evidence="1">
    <location>
        <begin position="75"/>
        <end position="96"/>
    </location>
</feature>
<keyword evidence="1" id="KW-0472">Membrane</keyword>
<protein>
    <recommendedName>
        <fullName evidence="2">Neurotransmitter-gated ion-channel transmembrane domain-containing protein</fullName>
    </recommendedName>
</protein>
<dbReference type="EMBL" id="BARS01028573">
    <property type="protein sequence ID" value="GAG10064.1"/>
    <property type="molecule type" value="Genomic_DNA"/>
</dbReference>
<sequence length="193" mass="21917">RHTFRIQIAAVASPDQLRFIPDPEKPSGISEVLSVADWGLSDFRSESRPYEAIPGERPLPGLLISFQGKRHVRHYVIKVILPLVLIVAMSWTVFWIDPQLATSQISVAVTTMLTLIAYRFAVGSELPNIHYLTRMDEFLMGSTVLVFASLLVVVVTSSLANRDQLERSRRIDRRSRWLFPLAFLLLSFHAFVL</sequence>
<feature type="non-terminal residue" evidence="3">
    <location>
        <position position="1"/>
    </location>
</feature>
<dbReference type="SUPFAM" id="SSF90112">
    <property type="entry name" value="Neurotransmitter-gated ion-channel transmembrane pore"/>
    <property type="match status" value="1"/>
</dbReference>
<dbReference type="InterPro" id="IPR006028">
    <property type="entry name" value="GABAA/Glycine_rcpt"/>
</dbReference>
<accession>X0UW47</accession>
<evidence type="ECO:0000313" key="3">
    <source>
        <dbReference type="EMBL" id="GAG10064.1"/>
    </source>
</evidence>
<keyword evidence="1" id="KW-1133">Transmembrane helix</keyword>
<feature type="transmembrane region" description="Helical" evidence="1">
    <location>
        <begin position="138"/>
        <end position="156"/>
    </location>
</feature>
<dbReference type="InterPro" id="IPR006029">
    <property type="entry name" value="Neurotrans-gated_channel_TM"/>
</dbReference>
<evidence type="ECO:0000259" key="2">
    <source>
        <dbReference type="Pfam" id="PF02932"/>
    </source>
</evidence>